<dbReference type="InterPro" id="IPR036890">
    <property type="entry name" value="HATPase_C_sf"/>
</dbReference>
<keyword evidence="4" id="KW-0808">Transferase</keyword>
<evidence type="ECO:0000256" key="7">
    <source>
        <dbReference type="ARBA" id="ARBA00022840"/>
    </source>
</evidence>
<keyword evidence="9" id="KW-0472">Membrane</keyword>
<dbReference type="EMBL" id="UOFH01000124">
    <property type="protein sequence ID" value="VAW60103.1"/>
    <property type="molecule type" value="Genomic_DNA"/>
</dbReference>
<dbReference type="InterPro" id="IPR036097">
    <property type="entry name" value="HisK_dim/P_sf"/>
</dbReference>
<dbReference type="SUPFAM" id="SSF55785">
    <property type="entry name" value="PYP-like sensor domain (PAS domain)"/>
    <property type="match status" value="1"/>
</dbReference>
<keyword evidence="9" id="KW-1133">Transmembrane helix</keyword>
<evidence type="ECO:0000259" key="13">
    <source>
        <dbReference type="PROSITE" id="PS50885"/>
    </source>
</evidence>
<feature type="transmembrane region" description="Helical" evidence="9">
    <location>
        <begin position="18"/>
        <end position="38"/>
    </location>
</feature>
<feature type="domain" description="PAC" evidence="12">
    <location>
        <begin position="311"/>
        <end position="361"/>
    </location>
</feature>
<evidence type="ECO:0000256" key="9">
    <source>
        <dbReference type="SAM" id="Phobius"/>
    </source>
</evidence>
<dbReference type="InterPro" id="IPR035965">
    <property type="entry name" value="PAS-like_dom_sf"/>
</dbReference>
<evidence type="ECO:0000256" key="3">
    <source>
        <dbReference type="ARBA" id="ARBA00022553"/>
    </source>
</evidence>
<keyword evidence="8" id="KW-0902">Two-component regulatory system</keyword>
<dbReference type="InterPro" id="IPR000014">
    <property type="entry name" value="PAS"/>
</dbReference>
<dbReference type="Pfam" id="PF13426">
    <property type="entry name" value="PAS_9"/>
    <property type="match status" value="1"/>
</dbReference>
<dbReference type="NCBIfam" id="TIGR00229">
    <property type="entry name" value="sensory_box"/>
    <property type="match status" value="1"/>
</dbReference>
<name>A0A3B0X6U5_9ZZZZ</name>
<dbReference type="Gene3D" id="6.10.340.10">
    <property type="match status" value="1"/>
</dbReference>
<reference evidence="14" key="1">
    <citation type="submission" date="2018-06" db="EMBL/GenBank/DDBJ databases">
        <authorList>
            <person name="Zhirakovskaya E."/>
        </authorList>
    </citation>
    <scope>NUCLEOTIDE SEQUENCE</scope>
</reference>
<dbReference type="GO" id="GO:0005524">
    <property type="term" value="F:ATP binding"/>
    <property type="evidence" value="ECO:0007669"/>
    <property type="project" value="UniProtKB-KW"/>
</dbReference>
<evidence type="ECO:0000256" key="1">
    <source>
        <dbReference type="ARBA" id="ARBA00000085"/>
    </source>
</evidence>
<dbReference type="InterPro" id="IPR003594">
    <property type="entry name" value="HATPase_dom"/>
</dbReference>
<dbReference type="Gene3D" id="1.10.287.130">
    <property type="match status" value="1"/>
</dbReference>
<sequence>MDIRQVVVSWAHSLSGRVLISILLIHLVLLAALFYSVLKLVENNYTEQFIDDVRTDSLRVSQLIILELESRDLSQLKAFSENLLLGGQLVSIAIRYPNGKSLYLSNASMKSQKNFKEDFFFGDNGDNLYYIKTPLTTKQGEFIGDLQLTYDEVPTLDEIQNLYRNGLIITAIYMLIIIIFTGAVDTYITQPLRDLTKDANRIAAGKYKERFVISTNINEVKLLADSLELMRSELVARGEKLADREKRIAALVDSIADAVIVCNKRGYLESVNSAVTSITGYSIEDLAEENIYSLINFDEVIKRLNKPQSERLYETVAIAKDGKEIPVEVNVSELRQEHKTLMLVLLRDIRERKRSEIERYKYHNDMAHAGRLGIMGEMAAGIAHEINQPLAAINLYLQGCIRRYEREEISKRDVLYAIKSADEQATRAAIIIKKMKSFVRKESENENFEVVDINALIKRSADFILLDPKYSIIEPEFLLTSCTLMAKVDSLQIEQVLVNLIRNAIEAIFFKIVNPYFLKIYSEINSDGYIKVSVIDSGSGVDSKNIDKIFDTYFTTKKNGLGMGLAICRSIIEEHDGVLQYAPGTNSGSIFYFTLPLHT</sequence>
<evidence type="ECO:0000256" key="8">
    <source>
        <dbReference type="ARBA" id="ARBA00023012"/>
    </source>
</evidence>
<dbReference type="InterPro" id="IPR000700">
    <property type="entry name" value="PAS-assoc_C"/>
</dbReference>
<dbReference type="CDD" id="cd00082">
    <property type="entry name" value="HisKA"/>
    <property type="match status" value="1"/>
</dbReference>
<evidence type="ECO:0000256" key="5">
    <source>
        <dbReference type="ARBA" id="ARBA00022741"/>
    </source>
</evidence>
<dbReference type="SUPFAM" id="SSF47384">
    <property type="entry name" value="Homodimeric domain of signal transducing histidine kinase"/>
    <property type="match status" value="1"/>
</dbReference>
<dbReference type="CDD" id="cd00130">
    <property type="entry name" value="PAS"/>
    <property type="match status" value="1"/>
</dbReference>
<dbReference type="SMART" id="SM00304">
    <property type="entry name" value="HAMP"/>
    <property type="match status" value="1"/>
</dbReference>
<protein>
    <recommendedName>
        <fullName evidence="2">histidine kinase</fullName>
        <ecNumber evidence="2">2.7.13.3</ecNumber>
    </recommendedName>
</protein>
<feature type="domain" description="Histidine kinase" evidence="10">
    <location>
        <begin position="381"/>
        <end position="599"/>
    </location>
</feature>
<dbReference type="SMART" id="SM00387">
    <property type="entry name" value="HATPase_c"/>
    <property type="match status" value="1"/>
</dbReference>
<dbReference type="SUPFAM" id="SSF158472">
    <property type="entry name" value="HAMP domain-like"/>
    <property type="match status" value="1"/>
</dbReference>
<accession>A0A3B0X6U5</accession>
<keyword evidence="5" id="KW-0547">Nucleotide-binding</keyword>
<dbReference type="Pfam" id="PF02518">
    <property type="entry name" value="HATPase_c"/>
    <property type="match status" value="1"/>
</dbReference>
<dbReference type="CDD" id="cd06225">
    <property type="entry name" value="HAMP"/>
    <property type="match status" value="1"/>
</dbReference>
<keyword evidence="7" id="KW-0067">ATP-binding</keyword>
<evidence type="ECO:0000256" key="2">
    <source>
        <dbReference type="ARBA" id="ARBA00012438"/>
    </source>
</evidence>
<keyword evidence="9" id="KW-0812">Transmembrane</keyword>
<dbReference type="InterPro" id="IPR004358">
    <property type="entry name" value="Sig_transdc_His_kin-like_C"/>
</dbReference>
<dbReference type="PROSITE" id="PS50885">
    <property type="entry name" value="HAMP"/>
    <property type="match status" value="1"/>
</dbReference>
<keyword evidence="3" id="KW-0597">Phosphoprotein</keyword>
<dbReference type="InterPro" id="IPR003660">
    <property type="entry name" value="HAMP_dom"/>
</dbReference>
<evidence type="ECO:0000259" key="10">
    <source>
        <dbReference type="PROSITE" id="PS50109"/>
    </source>
</evidence>
<evidence type="ECO:0000256" key="4">
    <source>
        <dbReference type="ARBA" id="ARBA00022679"/>
    </source>
</evidence>
<proteinExistence type="predicted"/>
<dbReference type="AlphaFoldDB" id="A0A3B0X6U5"/>
<evidence type="ECO:0000256" key="6">
    <source>
        <dbReference type="ARBA" id="ARBA00022777"/>
    </source>
</evidence>
<dbReference type="InterPro" id="IPR005467">
    <property type="entry name" value="His_kinase_dom"/>
</dbReference>
<dbReference type="EC" id="2.7.13.3" evidence="2"/>
<feature type="transmembrane region" description="Helical" evidence="9">
    <location>
        <begin position="167"/>
        <end position="188"/>
    </location>
</feature>
<feature type="domain" description="PAS" evidence="11">
    <location>
        <begin position="244"/>
        <end position="296"/>
    </location>
</feature>
<dbReference type="PROSITE" id="PS50109">
    <property type="entry name" value="HIS_KIN"/>
    <property type="match status" value="1"/>
</dbReference>
<dbReference type="PROSITE" id="PS50113">
    <property type="entry name" value="PAC"/>
    <property type="match status" value="1"/>
</dbReference>
<dbReference type="Gene3D" id="3.30.565.10">
    <property type="entry name" value="Histidine kinase-like ATPase, C-terminal domain"/>
    <property type="match status" value="1"/>
</dbReference>
<dbReference type="PANTHER" id="PTHR43065:SF10">
    <property type="entry name" value="PEROXIDE STRESS-ACTIVATED HISTIDINE KINASE MAK3"/>
    <property type="match status" value="1"/>
</dbReference>
<evidence type="ECO:0000313" key="14">
    <source>
        <dbReference type="EMBL" id="VAW60103.1"/>
    </source>
</evidence>
<evidence type="ECO:0000259" key="12">
    <source>
        <dbReference type="PROSITE" id="PS50113"/>
    </source>
</evidence>
<keyword evidence="6" id="KW-0418">Kinase</keyword>
<dbReference type="PRINTS" id="PR00344">
    <property type="entry name" value="BCTRLSENSOR"/>
</dbReference>
<dbReference type="SUPFAM" id="SSF55874">
    <property type="entry name" value="ATPase domain of HSP90 chaperone/DNA topoisomerase II/histidine kinase"/>
    <property type="match status" value="1"/>
</dbReference>
<organism evidence="14">
    <name type="scientific">hydrothermal vent metagenome</name>
    <dbReference type="NCBI Taxonomy" id="652676"/>
    <lineage>
        <taxon>unclassified sequences</taxon>
        <taxon>metagenomes</taxon>
        <taxon>ecological metagenomes</taxon>
    </lineage>
</organism>
<dbReference type="PANTHER" id="PTHR43065">
    <property type="entry name" value="SENSOR HISTIDINE KINASE"/>
    <property type="match status" value="1"/>
</dbReference>
<evidence type="ECO:0000259" key="11">
    <source>
        <dbReference type="PROSITE" id="PS50112"/>
    </source>
</evidence>
<dbReference type="InterPro" id="IPR003661">
    <property type="entry name" value="HisK_dim/P_dom"/>
</dbReference>
<dbReference type="GO" id="GO:0000155">
    <property type="term" value="F:phosphorelay sensor kinase activity"/>
    <property type="evidence" value="ECO:0007669"/>
    <property type="project" value="InterPro"/>
</dbReference>
<dbReference type="Gene3D" id="3.30.450.20">
    <property type="entry name" value="PAS domain"/>
    <property type="match status" value="1"/>
</dbReference>
<dbReference type="SMART" id="SM00091">
    <property type="entry name" value="PAS"/>
    <property type="match status" value="1"/>
</dbReference>
<gene>
    <name evidence="14" type="ORF">MNBD_GAMMA08-1913</name>
</gene>
<dbReference type="Pfam" id="PF00512">
    <property type="entry name" value="HisKA"/>
    <property type="match status" value="1"/>
</dbReference>
<comment type="catalytic activity">
    <reaction evidence="1">
        <text>ATP + protein L-histidine = ADP + protein N-phospho-L-histidine.</text>
        <dbReference type="EC" id="2.7.13.3"/>
    </reaction>
</comment>
<feature type="domain" description="HAMP" evidence="13">
    <location>
        <begin position="186"/>
        <end position="239"/>
    </location>
</feature>
<dbReference type="GO" id="GO:0016020">
    <property type="term" value="C:membrane"/>
    <property type="evidence" value="ECO:0007669"/>
    <property type="project" value="InterPro"/>
</dbReference>
<dbReference type="SMART" id="SM00388">
    <property type="entry name" value="HisKA"/>
    <property type="match status" value="1"/>
</dbReference>
<dbReference type="PROSITE" id="PS50112">
    <property type="entry name" value="PAS"/>
    <property type="match status" value="1"/>
</dbReference>